<dbReference type="STRING" id="1108595.BKX93_02070"/>
<gene>
    <name evidence="1" type="ORF">BKX93_02070</name>
</gene>
<organism evidence="1 2">
    <name type="scientific">Chromobacterium vaccinii</name>
    <dbReference type="NCBI Taxonomy" id="1108595"/>
    <lineage>
        <taxon>Bacteria</taxon>
        <taxon>Pseudomonadati</taxon>
        <taxon>Pseudomonadota</taxon>
        <taxon>Betaproteobacteria</taxon>
        <taxon>Neisseriales</taxon>
        <taxon>Chromobacteriaceae</taxon>
        <taxon>Chromobacterium</taxon>
    </lineage>
</organism>
<accession>A0A1D9LCE0</accession>
<evidence type="ECO:0000313" key="1">
    <source>
        <dbReference type="EMBL" id="AOZ48900.1"/>
    </source>
</evidence>
<dbReference type="EMBL" id="CP017707">
    <property type="protein sequence ID" value="AOZ48900.1"/>
    <property type="molecule type" value="Genomic_DNA"/>
</dbReference>
<dbReference type="Proteomes" id="UP000178776">
    <property type="component" value="Chromosome"/>
</dbReference>
<dbReference type="GeneID" id="68840000"/>
<evidence type="ECO:0000313" key="2">
    <source>
        <dbReference type="Proteomes" id="UP000178776"/>
    </source>
</evidence>
<dbReference type="RefSeq" id="WP_070978485.1">
    <property type="nucleotide sequence ID" value="NZ_CP017707.1"/>
</dbReference>
<dbReference type="AlphaFoldDB" id="A0A1D9LCE0"/>
<protein>
    <submittedName>
        <fullName evidence="1">Uncharacterized protein</fullName>
    </submittedName>
</protein>
<name>A0A1D9LCE0_9NEIS</name>
<dbReference type="KEGG" id="cvc:BKX93_02070"/>
<sequence length="111" mass="12087">MSNLIQLFTPGHQNRSGRFHIALGEWAVVYGVTDSASVCFRRDGGGLSVECLARDRVPSRFAVLPDEHIQLTVCGKRLWLWVQAVTPTHVVVDAAEEPGADFALVVMPATA</sequence>
<reference evidence="1 2" key="1">
    <citation type="submission" date="2016-10" db="EMBL/GenBank/DDBJ databases">
        <title>Chromobacterium muskegensis sp. nov., an insecticidal bacterium isolated from Sphagnum bogs.</title>
        <authorList>
            <person name="Sparks M.E."/>
            <person name="Blackburn M.B."/>
            <person name="Gundersen-Rindal D.E."/>
            <person name="Mitchell A."/>
            <person name="Farrar R."/>
            <person name="Kuhar D."/>
        </authorList>
    </citation>
    <scope>NUCLEOTIDE SEQUENCE [LARGE SCALE GENOMIC DNA]</scope>
    <source>
        <strain evidence="1 2">21-1</strain>
    </source>
</reference>
<proteinExistence type="predicted"/>